<accession>A0AA48L5B3</accession>
<gene>
    <name evidence="1" type="ORF">CcaverHIS019_0410790</name>
</gene>
<keyword evidence="2" id="KW-1185">Reference proteome</keyword>
<evidence type="ECO:0008006" key="3">
    <source>
        <dbReference type="Google" id="ProtNLM"/>
    </source>
</evidence>
<sequence>MKASRQPTFQETLVVPETANRNHVALHPDFNENGDVLIVCTEVEQQVGFLVNGSMMRMASPVLTQLLGPAEPGPPKILRVDDSVHDMHAFLRLLRFAAPSNGYPPPFDPNIAQYAGIHRLAQKYNGWYPRAVLDFHVELHAAQIVDDLGPNASKGDMFALLRLAHDLHSSYLWSQVCDRLRFNKWWHAILNPWQFSEEDTIALGPSIHSILSILASVSSRTRLYSNLEELCVLYTDEGEVSVAAAERPAPGSCPCGATRYA</sequence>
<protein>
    <recommendedName>
        <fullName evidence="3">BTB domain-containing protein</fullName>
    </recommendedName>
</protein>
<dbReference type="GeneID" id="85496129"/>
<dbReference type="EMBL" id="AP028215">
    <property type="protein sequence ID" value="BEI92259.1"/>
    <property type="molecule type" value="Genomic_DNA"/>
</dbReference>
<reference evidence="1" key="1">
    <citation type="journal article" date="2023" name="BMC Genomics">
        <title>Chromosome-level genome assemblies of Cutaneotrichosporon spp. (Trichosporonales, Basidiomycota) reveal imbalanced evolution between nucleotide sequences and chromosome synteny.</title>
        <authorList>
            <person name="Kobayashi Y."/>
            <person name="Kayamori A."/>
            <person name="Aoki K."/>
            <person name="Shiwa Y."/>
            <person name="Matsutani M."/>
            <person name="Fujita N."/>
            <person name="Sugita T."/>
            <person name="Iwasaki W."/>
            <person name="Tanaka N."/>
            <person name="Takashima M."/>
        </authorList>
    </citation>
    <scope>NUCLEOTIDE SEQUENCE</scope>
    <source>
        <strain evidence="1">HIS019</strain>
    </source>
</reference>
<name>A0AA48L5B3_9TREE</name>
<dbReference type="AlphaFoldDB" id="A0AA48L5B3"/>
<dbReference type="Proteomes" id="UP001233271">
    <property type="component" value="Chromosome 4"/>
</dbReference>
<proteinExistence type="predicted"/>
<organism evidence="1 2">
    <name type="scientific">Cutaneotrichosporon cavernicola</name>
    <dbReference type="NCBI Taxonomy" id="279322"/>
    <lineage>
        <taxon>Eukaryota</taxon>
        <taxon>Fungi</taxon>
        <taxon>Dikarya</taxon>
        <taxon>Basidiomycota</taxon>
        <taxon>Agaricomycotina</taxon>
        <taxon>Tremellomycetes</taxon>
        <taxon>Trichosporonales</taxon>
        <taxon>Trichosporonaceae</taxon>
        <taxon>Cutaneotrichosporon</taxon>
    </lineage>
</organism>
<dbReference type="RefSeq" id="XP_060457524.1">
    <property type="nucleotide sequence ID" value="XM_060600984.1"/>
</dbReference>
<dbReference type="KEGG" id="ccac:CcaHIS019_0410790"/>
<evidence type="ECO:0000313" key="2">
    <source>
        <dbReference type="Proteomes" id="UP001233271"/>
    </source>
</evidence>
<evidence type="ECO:0000313" key="1">
    <source>
        <dbReference type="EMBL" id="BEI92259.1"/>
    </source>
</evidence>